<evidence type="ECO:0008006" key="3">
    <source>
        <dbReference type="Google" id="ProtNLM"/>
    </source>
</evidence>
<dbReference type="Gene3D" id="3.40.630.30">
    <property type="match status" value="1"/>
</dbReference>
<evidence type="ECO:0000313" key="2">
    <source>
        <dbReference type="Proteomes" id="UP001163739"/>
    </source>
</evidence>
<dbReference type="Proteomes" id="UP001163739">
    <property type="component" value="Chromosome"/>
</dbReference>
<gene>
    <name evidence="1" type="ORF">NKI27_07370</name>
</gene>
<evidence type="ECO:0000313" key="1">
    <source>
        <dbReference type="EMBL" id="UZE97553.1"/>
    </source>
</evidence>
<dbReference type="RefSeq" id="WP_265049027.1">
    <property type="nucleotide sequence ID" value="NZ_CP100390.1"/>
</dbReference>
<sequence length="317" mass="35611">MKLDIVNASIAENSSQEAEGLLFQRLSYNQLYIDSGYEIVEFRFKKNNILCLSLVAGVKNKALKSPFSAPFGGFIEHVSPLSISDYIAAVELLKSYLVCNKILESYITLPPDCYGAPLIAKQVFALQAAGYEVKHSDLNYSLDLRKNSFDDGLKKIARRCLKKSKSHKLDFSLCEDAERVVMAYDVIQKNRIQRGNPLKLSLENLLAVKRLSAVDFFIVNYQGQAIASAVVYKIAERFGQVIYWGNDIEFNSLNSIHFLAENLFNYYKPCLDTLDIGPSSLEGVANIGLCRFKESLGCDVTLKLNLSLNNQRTEERS</sequence>
<keyword evidence="2" id="KW-1185">Reference proteome</keyword>
<organism evidence="1 2">
    <name type="scientific">Alkalimarinus alittae</name>
    <dbReference type="NCBI Taxonomy" id="2961619"/>
    <lineage>
        <taxon>Bacteria</taxon>
        <taxon>Pseudomonadati</taxon>
        <taxon>Pseudomonadota</taxon>
        <taxon>Gammaproteobacteria</taxon>
        <taxon>Alteromonadales</taxon>
        <taxon>Alteromonadaceae</taxon>
        <taxon>Alkalimarinus</taxon>
    </lineage>
</organism>
<accession>A0ABY6N611</accession>
<dbReference type="SUPFAM" id="SSF55729">
    <property type="entry name" value="Acyl-CoA N-acyltransferases (Nat)"/>
    <property type="match status" value="1"/>
</dbReference>
<protein>
    <recommendedName>
        <fullName evidence="3">BioF2-like acetyltransferase domain-containing protein</fullName>
    </recommendedName>
</protein>
<reference evidence="1" key="1">
    <citation type="submission" date="2022-06" db="EMBL/GenBank/DDBJ databases">
        <title>Alkalimarinus sp. nov., isolated from gut of a Alitta virens.</title>
        <authorList>
            <person name="Yang A.I."/>
            <person name="Shin N.-R."/>
        </authorList>
    </citation>
    <scope>NUCLEOTIDE SEQUENCE</scope>
    <source>
        <strain evidence="1">A2M4</strain>
    </source>
</reference>
<proteinExistence type="predicted"/>
<dbReference type="EMBL" id="CP100390">
    <property type="protein sequence ID" value="UZE97553.1"/>
    <property type="molecule type" value="Genomic_DNA"/>
</dbReference>
<dbReference type="InterPro" id="IPR016181">
    <property type="entry name" value="Acyl_CoA_acyltransferase"/>
</dbReference>
<name>A0ABY6N611_9ALTE</name>